<keyword evidence="3" id="KW-1185">Reference proteome</keyword>
<dbReference type="PANTHER" id="PTHR31157">
    <property type="entry name" value="SCP DOMAIN-CONTAINING PROTEIN"/>
    <property type="match status" value="1"/>
</dbReference>
<dbReference type="Gene3D" id="3.40.33.10">
    <property type="entry name" value="CAP"/>
    <property type="match status" value="1"/>
</dbReference>
<sequence>MRSLNATPTSRAMAALRVAAFVAAGLLLTVLSACSITGDRSAQVTDVPVNRGAALSQINAYRASNGLPQVTLDPQLDALSQEMARIIARNDSMNTRLHSARGLSGRLDRGGYPTYAGAENLGAGYRTFEEAMVGWKGSADHDKNLLNKHVTRIGIARSQRPDGKYRNFWVLILARPVEDGRPVL</sequence>
<accession>A0ABT4VWC5</accession>
<dbReference type="CDD" id="cd05379">
    <property type="entry name" value="CAP_bacterial"/>
    <property type="match status" value="1"/>
</dbReference>
<dbReference type="PROSITE" id="PS51257">
    <property type="entry name" value="PROKAR_LIPOPROTEIN"/>
    <property type="match status" value="1"/>
</dbReference>
<dbReference type="InterPro" id="IPR035940">
    <property type="entry name" value="CAP_sf"/>
</dbReference>
<gene>
    <name evidence="2" type="ORF">OOZ53_23375</name>
</gene>
<protein>
    <submittedName>
        <fullName evidence="2">CAP domain-containing protein</fullName>
    </submittedName>
</protein>
<dbReference type="Pfam" id="PF00188">
    <property type="entry name" value="CAP"/>
    <property type="match status" value="1"/>
</dbReference>
<dbReference type="EMBL" id="JAPJZH010000021">
    <property type="protein sequence ID" value="MDA4848318.1"/>
    <property type="molecule type" value="Genomic_DNA"/>
</dbReference>
<evidence type="ECO:0000259" key="1">
    <source>
        <dbReference type="Pfam" id="PF00188"/>
    </source>
</evidence>
<feature type="domain" description="SCP" evidence="1">
    <location>
        <begin position="55"/>
        <end position="172"/>
    </location>
</feature>
<dbReference type="Proteomes" id="UP001148313">
    <property type="component" value="Unassembled WGS sequence"/>
</dbReference>
<evidence type="ECO:0000313" key="2">
    <source>
        <dbReference type="EMBL" id="MDA4848318.1"/>
    </source>
</evidence>
<comment type="caution">
    <text evidence="2">The sequence shown here is derived from an EMBL/GenBank/DDBJ whole genome shotgun (WGS) entry which is preliminary data.</text>
</comment>
<dbReference type="PANTHER" id="PTHR31157:SF1">
    <property type="entry name" value="SCP DOMAIN-CONTAINING PROTEIN"/>
    <property type="match status" value="1"/>
</dbReference>
<name>A0ABT4VWC5_9HYPH</name>
<reference evidence="2" key="1">
    <citation type="submission" date="2022-11" db="EMBL/GenBank/DDBJ databases">
        <title>Hoeflea poritis sp. nov., isolated from scleractinian coral Porites lutea.</title>
        <authorList>
            <person name="Zhang G."/>
            <person name="Wei Q."/>
            <person name="Cai L."/>
        </authorList>
    </citation>
    <scope>NUCLEOTIDE SEQUENCE</scope>
    <source>
        <strain evidence="2">E7-10</strain>
    </source>
</reference>
<dbReference type="RefSeq" id="WP_271092174.1">
    <property type="nucleotide sequence ID" value="NZ_JAPJZH010000021.1"/>
</dbReference>
<dbReference type="InterPro" id="IPR014044">
    <property type="entry name" value="CAP_dom"/>
</dbReference>
<evidence type="ECO:0000313" key="3">
    <source>
        <dbReference type="Proteomes" id="UP001148313"/>
    </source>
</evidence>
<proteinExistence type="predicted"/>
<dbReference type="SUPFAM" id="SSF55797">
    <property type="entry name" value="PR-1-like"/>
    <property type="match status" value="1"/>
</dbReference>
<organism evidence="2 3">
    <name type="scientific">Hoeflea poritis</name>
    <dbReference type="NCBI Taxonomy" id="2993659"/>
    <lineage>
        <taxon>Bacteria</taxon>
        <taxon>Pseudomonadati</taxon>
        <taxon>Pseudomonadota</taxon>
        <taxon>Alphaproteobacteria</taxon>
        <taxon>Hyphomicrobiales</taxon>
        <taxon>Rhizobiaceae</taxon>
        <taxon>Hoeflea</taxon>
    </lineage>
</organism>